<sequence>MALTRKFLKALGIEEDKIEEIITAHGETVAALKDEIDKAEQSAKDSAAAAQERDKLQKRVEALEKTSGDAAKVQAEYDAYRQQVETDKANAGKKALIKKALEEAHANPAAIDLMLGTVDLDKVELDGEALKDAEAVLKPIREAHAGLFGTVQNQGTPPLNPPGGDGKMTRESFEKLPLSKRMEYINAHPEQQKELID</sequence>
<name>A0A8S5ME66_9CAUD</name>
<evidence type="ECO:0000256" key="2">
    <source>
        <dbReference type="SAM" id="MobiDB-lite"/>
    </source>
</evidence>
<keyword evidence="1" id="KW-0175">Coiled coil</keyword>
<accession>A0A8S5ME66</accession>
<dbReference type="EMBL" id="BK014885">
    <property type="protein sequence ID" value="DAD80621.1"/>
    <property type="molecule type" value="Genomic_DNA"/>
</dbReference>
<evidence type="ECO:0000313" key="3">
    <source>
        <dbReference type="EMBL" id="DAD80621.1"/>
    </source>
</evidence>
<dbReference type="Pfam" id="PF06810">
    <property type="entry name" value="Phage_scaffold"/>
    <property type="match status" value="1"/>
</dbReference>
<proteinExistence type="predicted"/>
<organism evidence="3">
    <name type="scientific">Siphoviridae sp. ctS1E53</name>
    <dbReference type="NCBI Taxonomy" id="2826340"/>
    <lineage>
        <taxon>Viruses</taxon>
        <taxon>Duplodnaviria</taxon>
        <taxon>Heunggongvirae</taxon>
        <taxon>Uroviricota</taxon>
        <taxon>Caudoviricetes</taxon>
    </lineage>
</organism>
<feature type="region of interest" description="Disordered" evidence="2">
    <location>
        <begin position="149"/>
        <end position="173"/>
    </location>
</feature>
<evidence type="ECO:0000256" key="1">
    <source>
        <dbReference type="SAM" id="Coils"/>
    </source>
</evidence>
<protein>
    <submittedName>
        <fullName evidence="3">Minor structural protein</fullName>
    </submittedName>
</protein>
<dbReference type="InterPro" id="IPR009636">
    <property type="entry name" value="SCAF"/>
</dbReference>
<feature type="coiled-coil region" evidence="1">
    <location>
        <begin position="22"/>
        <end position="90"/>
    </location>
</feature>
<dbReference type="GO" id="GO:0019069">
    <property type="term" value="P:viral capsid assembly"/>
    <property type="evidence" value="ECO:0007669"/>
    <property type="project" value="InterPro"/>
</dbReference>
<reference evidence="3" key="1">
    <citation type="journal article" date="2021" name="Proc. Natl. Acad. Sci. U.S.A.">
        <title>A Catalog of Tens of Thousands of Viruses from Human Metagenomes Reveals Hidden Associations with Chronic Diseases.</title>
        <authorList>
            <person name="Tisza M.J."/>
            <person name="Buck C.B."/>
        </authorList>
    </citation>
    <scope>NUCLEOTIDE SEQUENCE</scope>
    <source>
        <strain evidence="3">CtS1E53</strain>
    </source>
</reference>